<dbReference type="PANTHER" id="PTHR46470:SF2">
    <property type="entry name" value="GLYCERALDEHYDE 3-PHOSPHATE PHOSPHATASE"/>
    <property type="match status" value="1"/>
</dbReference>
<dbReference type="AlphaFoldDB" id="A0A1W6K0C8"/>
<evidence type="ECO:0000313" key="7">
    <source>
        <dbReference type="Proteomes" id="UP000193404"/>
    </source>
</evidence>
<dbReference type="GO" id="GO:0044281">
    <property type="term" value="P:small molecule metabolic process"/>
    <property type="evidence" value="ECO:0007669"/>
    <property type="project" value="UniProtKB-ARBA"/>
</dbReference>
<dbReference type="InterPro" id="IPR036412">
    <property type="entry name" value="HAD-like_sf"/>
</dbReference>
<organism evidence="6 7">
    <name type="scientific">Acidianus manzaensis</name>
    <dbReference type="NCBI Taxonomy" id="282676"/>
    <lineage>
        <taxon>Archaea</taxon>
        <taxon>Thermoproteota</taxon>
        <taxon>Thermoprotei</taxon>
        <taxon>Sulfolobales</taxon>
        <taxon>Sulfolobaceae</taxon>
        <taxon>Acidianus</taxon>
    </lineage>
</organism>
<dbReference type="Gene3D" id="1.20.120.710">
    <property type="entry name" value="Haloacid dehalogenase hydrolase-like domain"/>
    <property type="match status" value="1"/>
</dbReference>
<keyword evidence="4" id="KW-0378">Hydrolase</keyword>
<dbReference type="Proteomes" id="UP000193404">
    <property type="component" value="Chromosome"/>
</dbReference>
<keyword evidence="5" id="KW-0460">Magnesium</keyword>
<keyword evidence="3" id="KW-0479">Metal-binding</keyword>
<dbReference type="OrthoDB" id="31229at2157"/>
<dbReference type="EMBL" id="CP020477">
    <property type="protein sequence ID" value="ARM75920.1"/>
    <property type="molecule type" value="Genomic_DNA"/>
</dbReference>
<gene>
    <name evidence="6" type="ORF">B6F84_07695</name>
</gene>
<dbReference type="InterPro" id="IPR006549">
    <property type="entry name" value="HAD-SF_hydro_IIIA"/>
</dbReference>
<evidence type="ECO:0000256" key="4">
    <source>
        <dbReference type="ARBA" id="ARBA00022801"/>
    </source>
</evidence>
<proteinExistence type="inferred from homology"/>
<dbReference type="SFLD" id="SFLDS00003">
    <property type="entry name" value="Haloacid_Dehalogenase"/>
    <property type="match status" value="1"/>
</dbReference>
<keyword evidence="7" id="KW-1185">Reference proteome</keyword>
<dbReference type="SFLD" id="SFLDG01129">
    <property type="entry name" value="C1.5:_HAD__Beta-PGM__Phosphata"/>
    <property type="match status" value="1"/>
</dbReference>
<dbReference type="GO" id="GO:0046872">
    <property type="term" value="F:metal ion binding"/>
    <property type="evidence" value="ECO:0007669"/>
    <property type="project" value="UniProtKB-KW"/>
</dbReference>
<dbReference type="KEGG" id="aman:B6F84_07695"/>
<dbReference type="InterPro" id="IPR051400">
    <property type="entry name" value="HAD-like_hydrolase"/>
</dbReference>
<sequence>MEEYNIFSDIKVLIFDFDNTLVEFESNSKKALSAVAKDMYDYFNDIGSSPNLEKIQSTLFDISSKLDSEGIYDRNKWWEESLSLLGLKASKDQLYEWTSLYWSIASTNPPYRDSIELLEYLKEKKYRIVILTNSDGEGGNKKQRIEKSSLSKYFDAIIIAGENGIKPKPSLQAFVLACEQFNESPSSCLMVGDDPVKDCLGAKKAGLKSVLIDRDGKIKFAELYADYVVRNLTELEEFF</sequence>
<dbReference type="Pfam" id="PF00702">
    <property type="entry name" value="Hydrolase"/>
    <property type="match status" value="1"/>
</dbReference>
<dbReference type="PRINTS" id="PR00413">
    <property type="entry name" value="HADHALOGNASE"/>
</dbReference>
<comment type="similarity">
    <text evidence="2">Belongs to the HAD-like hydrolase superfamily.</text>
</comment>
<reference evidence="6 7" key="1">
    <citation type="submission" date="2017-03" db="EMBL/GenBank/DDBJ databases">
        <title>Sulfur activation and transportation mechanism of thermophilic Archaea Acidianus manzaensis YN-25.</title>
        <authorList>
            <person name="Ma Y."/>
            <person name="Yang Y."/>
            <person name="Xia J."/>
        </authorList>
    </citation>
    <scope>NUCLEOTIDE SEQUENCE [LARGE SCALE GENOMIC DNA]</scope>
    <source>
        <strain evidence="6 7">YN-25</strain>
    </source>
</reference>
<evidence type="ECO:0000256" key="1">
    <source>
        <dbReference type="ARBA" id="ARBA00001946"/>
    </source>
</evidence>
<dbReference type="RefSeq" id="WP_148691699.1">
    <property type="nucleotide sequence ID" value="NZ_CP020477.1"/>
</dbReference>
<dbReference type="SUPFAM" id="SSF56784">
    <property type="entry name" value="HAD-like"/>
    <property type="match status" value="1"/>
</dbReference>
<dbReference type="NCBIfam" id="TIGR01549">
    <property type="entry name" value="HAD-SF-IA-v1"/>
    <property type="match status" value="1"/>
</dbReference>
<evidence type="ECO:0000313" key="6">
    <source>
        <dbReference type="EMBL" id="ARM75920.1"/>
    </source>
</evidence>
<dbReference type="NCBIfam" id="TIGR01662">
    <property type="entry name" value="HAD-SF-IIIA"/>
    <property type="match status" value="1"/>
</dbReference>
<comment type="cofactor">
    <cofactor evidence="1">
        <name>Mg(2+)</name>
        <dbReference type="ChEBI" id="CHEBI:18420"/>
    </cofactor>
</comment>
<dbReference type="GO" id="GO:0016791">
    <property type="term" value="F:phosphatase activity"/>
    <property type="evidence" value="ECO:0007669"/>
    <property type="project" value="TreeGrafter"/>
</dbReference>
<evidence type="ECO:0000256" key="3">
    <source>
        <dbReference type="ARBA" id="ARBA00022723"/>
    </source>
</evidence>
<name>A0A1W6K0C8_9CREN</name>
<evidence type="ECO:0000256" key="5">
    <source>
        <dbReference type="ARBA" id="ARBA00022842"/>
    </source>
</evidence>
<dbReference type="Gene3D" id="3.40.50.1000">
    <property type="entry name" value="HAD superfamily/HAD-like"/>
    <property type="match status" value="1"/>
</dbReference>
<dbReference type="InterPro" id="IPR006439">
    <property type="entry name" value="HAD-SF_hydro_IA"/>
</dbReference>
<accession>A0A1W6K0C8</accession>
<dbReference type="STRING" id="282676.B6F84_07695"/>
<evidence type="ECO:0000256" key="2">
    <source>
        <dbReference type="ARBA" id="ARBA00007958"/>
    </source>
</evidence>
<protein>
    <submittedName>
        <fullName evidence="6">2-haloalkanoic acid dehalogenase</fullName>
    </submittedName>
</protein>
<dbReference type="PANTHER" id="PTHR46470">
    <property type="entry name" value="N-ACYLNEURAMINATE-9-PHOSPHATASE"/>
    <property type="match status" value="1"/>
</dbReference>
<dbReference type="InterPro" id="IPR023214">
    <property type="entry name" value="HAD_sf"/>
</dbReference>
<dbReference type="GeneID" id="41590791"/>